<dbReference type="HAMAP" id="MF_01543">
    <property type="entry name" value="FTHFS"/>
    <property type="match status" value="1"/>
</dbReference>
<evidence type="ECO:0000256" key="3">
    <source>
        <dbReference type="ARBA" id="ARBA00022598"/>
    </source>
</evidence>
<dbReference type="RefSeq" id="WP_168917649.1">
    <property type="nucleotide sequence ID" value="NZ_CP050804.1"/>
</dbReference>
<dbReference type="NCBIfam" id="NF010030">
    <property type="entry name" value="PRK13505.1"/>
    <property type="match status" value="1"/>
</dbReference>
<dbReference type="FunFam" id="3.30.1510.10:FF:000001">
    <property type="entry name" value="Formate--tetrahydrofolate ligase"/>
    <property type="match status" value="1"/>
</dbReference>
<dbReference type="Gene3D" id="3.10.410.10">
    <property type="entry name" value="Formyltetrahydrofolate synthetase, domain 3"/>
    <property type="match status" value="1"/>
</dbReference>
<dbReference type="KEGG" id="arca:HC352_03765"/>
<dbReference type="GO" id="GO:0004329">
    <property type="term" value="F:formate-tetrahydrofolate ligase activity"/>
    <property type="evidence" value="ECO:0007669"/>
    <property type="project" value="UniProtKB-UniRule"/>
</dbReference>
<evidence type="ECO:0000256" key="5">
    <source>
        <dbReference type="ARBA" id="ARBA00022840"/>
    </source>
</evidence>
<evidence type="ECO:0000313" key="9">
    <source>
        <dbReference type="EMBL" id="QJC21709.1"/>
    </source>
</evidence>
<dbReference type="GO" id="GO:0005524">
    <property type="term" value="F:ATP binding"/>
    <property type="evidence" value="ECO:0007669"/>
    <property type="project" value="UniProtKB-UniRule"/>
</dbReference>
<reference evidence="9 10" key="1">
    <citation type="submission" date="2020-03" db="EMBL/GenBank/DDBJ databases">
        <title>Complete genome of Arcanobacterium buesumensis sp. nov. strain 2701.</title>
        <authorList>
            <person name="Borowiak M."/>
            <person name="Alssahen M."/>
            <person name="Laemmler C."/>
            <person name="Malorny B."/>
            <person name="Hassan A."/>
            <person name="Prenger-Berninghoff E."/>
            <person name="Ploetz M."/>
            <person name="Abdulmawjood A."/>
        </authorList>
    </citation>
    <scope>NUCLEOTIDE SEQUENCE [LARGE SCALE GENOMIC DNA]</scope>
    <source>
        <strain evidence="9 10">2701</strain>
    </source>
</reference>
<evidence type="ECO:0000256" key="4">
    <source>
        <dbReference type="ARBA" id="ARBA00022741"/>
    </source>
</evidence>
<dbReference type="PROSITE" id="PS00722">
    <property type="entry name" value="FTHFS_2"/>
    <property type="match status" value="1"/>
</dbReference>
<organism evidence="9 10">
    <name type="scientific">Arcanobacterium buesumense</name>
    <dbReference type="NCBI Taxonomy" id="2722751"/>
    <lineage>
        <taxon>Bacteria</taxon>
        <taxon>Bacillati</taxon>
        <taxon>Actinomycetota</taxon>
        <taxon>Actinomycetes</taxon>
        <taxon>Actinomycetales</taxon>
        <taxon>Actinomycetaceae</taxon>
        <taxon>Arcanobacterium</taxon>
    </lineage>
</organism>
<keyword evidence="3 8" id="KW-0436">Ligase</keyword>
<keyword evidence="2 8" id="KW-0554">One-carbon metabolism</keyword>
<dbReference type="InterPro" id="IPR027417">
    <property type="entry name" value="P-loop_NTPase"/>
</dbReference>
<dbReference type="EMBL" id="CP050804">
    <property type="protein sequence ID" value="QJC21709.1"/>
    <property type="molecule type" value="Genomic_DNA"/>
</dbReference>
<comment type="pathway">
    <text evidence="1 8">One-carbon metabolism; tetrahydrofolate interconversion.</text>
</comment>
<dbReference type="InterPro" id="IPR020628">
    <property type="entry name" value="Formate_THF_ligase_CS"/>
</dbReference>
<dbReference type="GO" id="GO:0035999">
    <property type="term" value="P:tetrahydrofolate interconversion"/>
    <property type="evidence" value="ECO:0007669"/>
    <property type="project" value="UniProtKB-UniRule"/>
</dbReference>
<dbReference type="AlphaFoldDB" id="A0A6H2EL30"/>
<dbReference type="Pfam" id="PF01268">
    <property type="entry name" value="FTHFS"/>
    <property type="match status" value="1"/>
</dbReference>
<evidence type="ECO:0000256" key="1">
    <source>
        <dbReference type="ARBA" id="ARBA00004777"/>
    </source>
</evidence>
<accession>A0A6H2EL30</accession>
<protein>
    <recommendedName>
        <fullName evidence="8">Formate--tetrahydrofolate ligase</fullName>
        <ecNumber evidence="8">6.3.4.3</ecNumber>
    </recommendedName>
    <alternativeName>
        <fullName evidence="8">Formyltetrahydrofolate synthetase</fullName>
        <shortName evidence="8">FHS</shortName>
        <shortName evidence="8">FTHFS</shortName>
    </alternativeName>
</protein>
<evidence type="ECO:0000313" key="10">
    <source>
        <dbReference type="Proteomes" id="UP000502298"/>
    </source>
</evidence>
<keyword evidence="5 8" id="KW-0067">ATP-binding</keyword>
<feature type="binding site" evidence="8">
    <location>
        <begin position="66"/>
        <end position="73"/>
    </location>
    <ligand>
        <name>ATP</name>
        <dbReference type="ChEBI" id="CHEBI:30616"/>
    </ligand>
</feature>
<sequence length="557" mass="59531">MVHLPDIAIAQQAQMLPITEITQQLGIASDCVETYGRYKAKIDLSAIDESRIETNKLVLVTAMSPTPAGEGKTTTTVGLADALHRMGPSVSMALREPSLGPVFGLKGGACGGGYAQVVPMEDINLHFTGDFHAISAANNLLVAMLDNHIYQGNVLGINPKQVLIKRCLDINDRQLRHIVSGLGSSVDGVSREDGFEITVASEVMAIFCLATSFDDLKEKLGNILVAYTYDKKPVTAHDLGAVGAMAALLKDAIKPNMVQSLEHTPAFIHGGPFANIAHGCNSILATKLSRSLTDYTITEAGFGADLGGEKFLDIMCRITGTVPNCCVVVATVRALKMHGGVAQEDLVREDIDALSKGLSNLIRHVNNMTRVYRLPTVVALNLFPTDTESEIALVVAECEKLGVRCIRSSVWADGGRGGSELAREVIQLCDQPADVQFAYGDEETIEAKITHVVQRVYGGTGVDISPVAQRRIANIEALGFGHLPVCIAKTQYSFSDDPLLLGSPDNFVLHVKDVKVNAGAGFIVVYTEDVLTMPGLPKKPVAQGIDIDDRGSISGLF</sequence>
<name>A0A6H2EL30_9ACTO</name>
<proteinExistence type="inferred from homology"/>
<dbReference type="InterPro" id="IPR000559">
    <property type="entry name" value="Formate_THF_ligase"/>
</dbReference>
<dbReference type="UniPathway" id="UPA00193"/>
<dbReference type="CDD" id="cd00477">
    <property type="entry name" value="FTHFS"/>
    <property type="match status" value="1"/>
</dbReference>
<keyword evidence="4 8" id="KW-0547">Nucleotide-binding</keyword>
<keyword evidence="10" id="KW-1185">Reference proteome</keyword>
<evidence type="ECO:0000256" key="6">
    <source>
        <dbReference type="ARBA" id="ARBA00049033"/>
    </source>
</evidence>
<dbReference type="EC" id="6.3.4.3" evidence="8"/>
<dbReference type="Proteomes" id="UP000502298">
    <property type="component" value="Chromosome"/>
</dbReference>
<comment type="similarity">
    <text evidence="7 8">Belongs to the formate--tetrahydrofolate ligase family.</text>
</comment>
<gene>
    <name evidence="8" type="primary">fhs</name>
    <name evidence="9" type="ORF">HC352_03765</name>
</gene>
<dbReference type="Gene3D" id="3.30.1510.10">
    <property type="entry name" value="Domain 2, N(10)-formyltetrahydrofolate synthetase"/>
    <property type="match status" value="1"/>
</dbReference>
<evidence type="ECO:0000256" key="2">
    <source>
        <dbReference type="ARBA" id="ARBA00022563"/>
    </source>
</evidence>
<evidence type="ECO:0000256" key="8">
    <source>
        <dbReference type="HAMAP-Rule" id="MF_01543"/>
    </source>
</evidence>
<evidence type="ECO:0000256" key="7">
    <source>
        <dbReference type="ARBA" id="ARBA00061363"/>
    </source>
</evidence>
<comment type="catalytic activity">
    <reaction evidence="6 8">
        <text>(6S)-5,6,7,8-tetrahydrofolate + formate + ATP = (6R)-10-formyltetrahydrofolate + ADP + phosphate</text>
        <dbReference type="Rhea" id="RHEA:20221"/>
        <dbReference type="ChEBI" id="CHEBI:15740"/>
        <dbReference type="ChEBI" id="CHEBI:30616"/>
        <dbReference type="ChEBI" id="CHEBI:43474"/>
        <dbReference type="ChEBI" id="CHEBI:57453"/>
        <dbReference type="ChEBI" id="CHEBI:195366"/>
        <dbReference type="ChEBI" id="CHEBI:456216"/>
        <dbReference type="EC" id="6.3.4.3"/>
    </reaction>
</comment>
<dbReference type="Gene3D" id="3.40.50.300">
    <property type="entry name" value="P-loop containing nucleotide triphosphate hydrolases"/>
    <property type="match status" value="1"/>
</dbReference>
<dbReference type="SUPFAM" id="SSF52540">
    <property type="entry name" value="P-loop containing nucleoside triphosphate hydrolases"/>
    <property type="match status" value="1"/>
</dbReference>